<name>A0A1H5U8Q5_9FLAO</name>
<evidence type="ECO:0000256" key="1">
    <source>
        <dbReference type="ARBA" id="ARBA00004191"/>
    </source>
</evidence>
<dbReference type="Pfam" id="PF00332">
    <property type="entry name" value="Glyco_hydro_17"/>
    <property type="match status" value="1"/>
</dbReference>
<dbReference type="EMBL" id="FNUS01000001">
    <property type="protein sequence ID" value="SEF71414.1"/>
    <property type="molecule type" value="Genomic_DNA"/>
</dbReference>
<dbReference type="InterPro" id="IPR050732">
    <property type="entry name" value="Beta-glucan_modifiers"/>
</dbReference>
<keyword evidence="17" id="KW-1185">Reference proteome</keyword>
<evidence type="ECO:0000313" key="17">
    <source>
        <dbReference type="Proteomes" id="UP000236738"/>
    </source>
</evidence>
<evidence type="ECO:0000256" key="6">
    <source>
        <dbReference type="ARBA" id="ARBA00022729"/>
    </source>
</evidence>
<dbReference type="SUPFAM" id="SSF51445">
    <property type="entry name" value="(Trans)glycosidases"/>
    <property type="match status" value="1"/>
</dbReference>
<dbReference type="RefSeq" id="WP_103912706.1">
    <property type="nucleotide sequence ID" value="NZ_FNUS01000001.1"/>
</dbReference>
<keyword evidence="6" id="KW-0732">Signal</keyword>
<dbReference type="GO" id="GO:0071555">
    <property type="term" value="P:cell wall organization"/>
    <property type="evidence" value="ECO:0007669"/>
    <property type="project" value="UniProtKB-KW"/>
</dbReference>
<evidence type="ECO:0000256" key="2">
    <source>
        <dbReference type="ARBA" id="ARBA00004236"/>
    </source>
</evidence>
<evidence type="ECO:0000256" key="4">
    <source>
        <dbReference type="ARBA" id="ARBA00022512"/>
    </source>
</evidence>
<dbReference type="PROSITE" id="PS00587">
    <property type="entry name" value="GLYCOSYL_HYDROL_F17"/>
    <property type="match status" value="1"/>
</dbReference>
<sequence>MSFRISQYLNYNDKSSKTEDSFFKDKSEEELKHLFTDILHNGVHGLCFSLYEAHQKPGDIITEEQIRRRIEIIKPYTKWVRSFSCIEGNELIPKIAKEYGLKTLVGAWLGNEKDKNQEEMDALIQLYNDGFVDIASVGNEVLYREDLTEDELLENIQYVKDAIPNCSVGYVDAYYEFVMRPKITEICDVILCNCYPFWEGTPGEFSLNHLKDMFQQCKNVAGNKKVIISETGWPTAGETIGGSVPSLLQSEKYFIGSQLWGADENVEIFYFSTFDEAWKVGPEGEVGAHWGIWDENEKLKF</sequence>
<dbReference type="OrthoDB" id="9806824at2"/>
<evidence type="ECO:0000256" key="12">
    <source>
        <dbReference type="ARBA" id="ARBA00023326"/>
    </source>
</evidence>
<keyword evidence="3" id="KW-1003">Cell membrane</keyword>
<keyword evidence="10" id="KW-0119">Carbohydrate metabolism</keyword>
<evidence type="ECO:0000256" key="14">
    <source>
        <dbReference type="ARBA" id="ARBA00042373"/>
    </source>
</evidence>
<evidence type="ECO:0000256" key="11">
    <source>
        <dbReference type="ARBA" id="ARBA00023316"/>
    </source>
</evidence>
<evidence type="ECO:0000256" key="10">
    <source>
        <dbReference type="ARBA" id="ARBA00023277"/>
    </source>
</evidence>
<evidence type="ECO:0000256" key="8">
    <source>
        <dbReference type="ARBA" id="ARBA00023136"/>
    </source>
</evidence>
<evidence type="ECO:0000256" key="5">
    <source>
        <dbReference type="ARBA" id="ARBA00022525"/>
    </source>
</evidence>
<dbReference type="InterPro" id="IPR000490">
    <property type="entry name" value="Glyco_hydro_17"/>
</dbReference>
<keyword evidence="5" id="KW-0964">Secreted</keyword>
<evidence type="ECO:0000256" key="15">
    <source>
        <dbReference type="ARBA" id="ARBA00043078"/>
    </source>
</evidence>
<dbReference type="PANTHER" id="PTHR16631:SF17">
    <property type="entry name" value="GLUCAN ENDO-1,3-BETA-GLUCOSIDASE BTGC"/>
    <property type="match status" value="1"/>
</dbReference>
<dbReference type="GO" id="GO:0005886">
    <property type="term" value="C:plasma membrane"/>
    <property type="evidence" value="ECO:0007669"/>
    <property type="project" value="UniProtKB-SubCell"/>
</dbReference>
<keyword evidence="12" id="KW-0624">Polysaccharide degradation</keyword>
<keyword evidence="11" id="KW-0961">Cell wall biogenesis/degradation</keyword>
<evidence type="ECO:0000256" key="3">
    <source>
        <dbReference type="ARBA" id="ARBA00022475"/>
    </source>
</evidence>
<proteinExistence type="predicted"/>
<dbReference type="AlphaFoldDB" id="A0A1H5U8Q5"/>
<dbReference type="Gene3D" id="3.20.20.80">
    <property type="entry name" value="Glycosidases"/>
    <property type="match status" value="1"/>
</dbReference>
<keyword evidence="9" id="KW-0325">Glycoprotein</keyword>
<keyword evidence="4" id="KW-0134">Cell wall</keyword>
<dbReference type="Proteomes" id="UP000236738">
    <property type="component" value="Unassembled WGS sequence"/>
</dbReference>
<reference evidence="17" key="1">
    <citation type="submission" date="2016-10" db="EMBL/GenBank/DDBJ databases">
        <authorList>
            <person name="Varghese N."/>
            <person name="Submissions S."/>
        </authorList>
    </citation>
    <scope>NUCLEOTIDE SEQUENCE [LARGE SCALE GENOMIC DNA]</scope>
    <source>
        <strain evidence="17">DSM 21580</strain>
    </source>
</reference>
<dbReference type="GO" id="GO:0009986">
    <property type="term" value="C:cell surface"/>
    <property type="evidence" value="ECO:0007669"/>
    <property type="project" value="TreeGrafter"/>
</dbReference>
<dbReference type="GO" id="GO:0005576">
    <property type="term" value="C:extracellular region"/>
    <property type="evidence" value="ECO:0007669"/>
    <property type="project" value="TreeGrafter"/>
</dbReference>
<dbReference type="GO" id="GO:0000272">
    <property type="term" value="P:polysaccharide catabolic process"/>
    <property type="evidence" value="ECO:0007669"/>
    <property type="project" value="UniProtKB-KW"/>
</dbReference>
<dbReference type="InterPro" id="IPR017853">
    <property type="entry name" value="GH"/>
</dbReference>
<keyword evidence="7" id="KW-0378">Hydrolase</keyword>
<comment type="subcellular location">
    <subcellularLocation>
        <location evidence="2">Cell membrane</location>
    </subcellularLocation>
    <subcellularLocation>
        <location evidence="1">Secreted</location>
        <location evidence="1">Cell wall</location>
    </subcellularLocation>
</comment>
<accession>A0A1H5U8Q5</accession>
<comment type="function">
    <text evidence="13">Glucanases play a role in cell expansion during growth, in cell-cell fusion during mating, and in spore release during sporulation. This enzyme may be involved in beta-glucan degradation. Active on laminarin and lichenan.</text>
</comment>
<evidence type="ECO:0000256" key="13">
    <source>
        <dbReference type="ARBA" id="ARBA00037649"/>
    </source>
</evidence>
<organism evidence="16 17">
    <name type="scientific">Halpernia humi</name>
    <dbReference type="NCBI Taxonomy" id="493375"/>
    <lineage>
        <taxon>Bacteria</taxon>
        <taxon>Pseudomonadati</taxon>
        <taxon>Bacteroidota</taxon>
        <taxon>Flavobacteriia</taxon>
        <taxon>Flavobacteriales</taxon>
        <taxon>Weeksellaceae</taxon>
        <taxon>Chryseobacterium group</taxon>
        <taxon>Halpernia</taxon>
    </lineage>
</organism>
<dbReference type="GO" id="GO:0042973">
    <property type="term" value="F:glucan endo-1,3-beta-D-glucosidase activity"/>
    <property type="evidence" value="ECO:0007669"/>
    <property type="project" value="TreeGrafter"/>
</dbReference>
<keyword evidence="8" id="KW-0472">Membrane</keyword>
<evidence type="ECO:0000256" key="9">
    <source>
        <dbReference type="ARBA" id="ARBA00023180"/>
    </source>
</evidence>
<evidence type="ECO:0000313" key="16">
    <source>
        <dbReference type="EMBL" id="SEF71414.1"/>
    </source>
</evidence>
<gene>
    <name evidence="16" type="ORF">SAMN05421847_0705</name>
</gene>
<dbReference type="PANTHER" id="PTHR16631">
    <property type="entry name" value="GLUCAN 1,3-BETA-GLUCOSIDASE"/>
    <property type="match status" value="1"/>
</dbReference>
<evidence type="ECO:0000256" key="7">
    <source>
        <dbReference type="ARBA" id="ARBA00022801"/>
    </source>
</evidence>
<protein>
    <recommendedName>
        <fullName evidence="15">Endo-1,3-beta-glucanase btgC</fullName>
    </recommendedName>
    <alternativeName>
        <fullName evidence="14">Laminarinase btgC</fullName>
    </alternativeName>
</protein>